<evidence type="ECO:0000256" key="4">
    <source>
        <dbReference type="ARBA" id="ARBA00029440"/>
    </source>
</evidence>
<dbReference type="Gene3D" id="3.20.20.70">
    <property type="entry name" value="Aldolase class I"/>
    <property type="match status" value="1"/>
</dbReference>
<name>A0ABX7QWZ6_9GAMM</name>
<dbReference type="EC" id="4.1.3.-" evidence="6"/>
<evidence type="ECO:0000256" key="1">
    <source>
        <dbReference type="ARBA" id="ARBA00009667"/>
    </source>
</evidence>
<keyword evidence="7" id="KW-1185">Reference proteome</keyword>
<dbReference type="RefSeq" id="WP_207379469.1">
    <property type="nucleotide sequence ID" value="NZ_CP071502.1"/>
</dbReference>
<dbReference type="PANTHER" id="PTHR21235">
    <property type="entry name" value="IMIDAZOLE GLYCEROL PHOSPHATE SYNTHASE SUBUNIT HISF/H IGP SYNTHASE SUBUNIT HISF/H"/>
    <property type="match status" value="1"/>
</dbReference>
<dbReference type="GO" id="GO:0016829">
    <property type="term" value="F:lyase activity"/>
    <property type="evidence" value="ECO:0007669"/>
    <property type="project" value="UniProtKB-KW"/>
</dbReference>
<dbReference type="Pfam" id="PF00977">
    <property type="entry name" value="His_biosynth"/>
    <property type="match status" value="1"/>
</dbReference>
<reference evidence="6 7" key="1">
    <citation type="submission" date="2021-03" db="EMBL/GenBank/DDBJ databases">
        <title>Novel species identification of genus Shewanella.</title>
        <authorList>
            <person name="Liu G."/>
            <person name="Zhang Q."/>
        </authorList>
    </citation>
    <scope>NUCLEOTIDE SEQUENCE [LARGE SCALE GENOMIC DNA]</scope>
    <source>
        <strain evidence="6 7">FJAT-52962</strain>
    </source>
</reference>
<comment type="similarity">
    <text evidence="1 5">Belongs to the HisA/HisF family.</text>
</comment>
<keyword evidence="6" id="KW-0456">Lyase</keyword>
<dbReference type="PANTHER" id="PTHR21235:SF2">
    <property type="entry name" value="IMIDAZOLE GLYCEROL PHOSPHATE SYNTHASE HISHF"/>
    <property type="match status" value="1"/>
</dbReference>
<gene>
    <name evidence="6" type="primary">hisF</name>
    <name evidence="6" type="ORF">JYB85_11860</name>
</gene>
<keyword evidence="3 5" id="KW-0368">Histidine biosynthesis</keyword>
<dbReference type="EMBL" id="CP071502">
    <property type="protein sequence ID" value="QSX36032.1"/>
    <property type="molecule type" value="Genomic_DNA"/>
</dbReference>
<dbReference type="InterPro" id="IPR050064">
    <property type="entry name" value="IGPS_HisA/HisF"/>
</dbReference>
<evidence type="ECO:0000256" key="3">
    <source>
        <dbReference type="ARBA" id="ARBA00023102"/>
    </source>
</evidence>
<protein>
    <submittedName>
        <fullName evidence="6">Imidazole glycerol phosphate synthase subunit HisF</fullName>
        <ecNumber evidence="6">4.1.3.-</ecNumber>
    </submittedName>
</protein>
<proteinExistence type="inferred from homology"/>
<dbReference type="SUPFAM" id="SSF51366">
    <property type="entry name" value="Ribulose-phoshate binding barrel"/>
    <property type="match status" value="1"/>
</dbReference>
<organism evidence="6 7">
    <name type="scientific">Shewanella sedimentimangrovi</name>
    <dbReference type="NCBI Taxonomy" id="2814293"/>
    <lineage>
        <taxon>Bacteria</taxon>
        <taxon>Pseudomonadati</taxon>
        <taxon>Pseudomonadota</taxon>
        <taxon>Gammaproteobacteria</taxon>
        <taxon>Alteromonadales</taxon>
        <taxon>Shewanellaceae</taxon>
        <taxon>Shewanella</taxon>
    </lineage>
</organism>
<dbReference type="Proteomes" id="UP000663207">
    <property type="component" value="Chromosome"/>
</dbReference>
<accession>A0ABX7QWZ6</accession>
<evidence type="ECO:0000313" key="7">
    <source>
        <dbReference type="Proteomes" id="UP000663207"/>
    </source>
</evidence>
<comment type="pathway">
    <text evidence="4">Amino-acid biosynthesis.</text>
</comment>
<dbReference type="InterPro" id="IPR013785">
    <property type="entry name" value="Aldolase_TIM"/>
</dbReference>
<evidence type="ECO:0000313" key="6">
    <source>
        <dbReference type="EMBL" id="QSX36032.1"/>
    </source>
</evidence>
<dbReference type="InterPro" id="IPR011060">
    <property type="entry name" value="RibuloseP-bd_barrel"/>
</dbReference>
<sequence length="254" mass="27803">MINNRVIVNLLIKNGKLVKTRRFGKSQYVGDPINAIKIFNEKAVDELVITDMTATENGIDFDLVHKMATEAFIPICYSGGIKTEEDAHNLFKLGIEKVCLTSAAVSNKFLLKQLVETYGSQSVVVNINAKKNIFGKLKVFDAERKKNTSLSLIEHVNSVVDINIGELILTDVDRDGELCGLNLELLQYAKSVSMPVVIAGGMKSAHELVDASMHGASAVMGGSCFVFHGPHRAVLISYPFGGGYKIMKDVRKND</sequence>
<dbReference type="InterPro" id="IPR006062">
    <property type="entry name" value="His_biosynth"/>
</dbReference>
<keyword evidence="2 5" id="KW-0028">Amino-acid biosynthesis</keyword>
<evidence type="ECO:0000256" key="2">
    <source>
        <dbReference type="ARBA" id="ARBA00022605"/>
    </source>
</evidence>
<evidence type="ECO:0000256" key="5">
    <source>
        <dbReference type="RuleBase" id="RU003657"/>
    </source>
</evidence>